<dbReference type="Proteomes" id="UP000724058">
    <property type="component" value="Unassembled WGS sequence"/>
</dbReference>
<dbReference type="Proteomes" id="UP000095597">
    <property type="component" value="Unassembled WGS sequence"/>
</dbReference>
<sequence length="70" mass="8066">MLKNSSVSIAKNRLRTLVISDRVQCTPSAYEHICKDLYETLSKYMELTEDDFQVEINRSQIVIKIAGEET</sequence>
<reference evidence="7" key="3">
    <citation type="journal article" date="2020" name="Cell Host Microbe">
        <title>Functional and Genomic Variation between Human-Derived Isolates of Lachnospiraceae Reveals Inter- and Intra-Species Diversity.</title>
        <authorList>
            <person name="Sorbara M.T."/>
            <person name="Littmann E.R."/>
            <person name="Fontana E."/>
            <person name="Moody T.U."/>
            <person name="Kohout C.E."/>
            <person name="Gjonbalaj M."/>
            <person name="Eaton V."/>
            <person name="Seok R."/>
            <person name="Leiner I.M."/>
            <person name="Pamer E.G."/>
        </authorList>
    </citation>
    <scope>NUCLEOTIDE SEQUENCE</scope>
    <source>
        <strain evidence="7">MSK.10.16</strain>
    </source>
</reference>
<evidence type="ECO:0000313" key="7">
    <source>
        <dbReference type="EMBL" id="NSE57118.1"/>
    </source>
</evidence>
<dbReference type="EMBL" id="CYXO01000009">
    <property type="protein sequence ID" value="CUN05299.1"/>
    <property type="molecule type" value="Genomic_DNA"/>
</dbReference>
<evidence type="ECO:0000313" key="3">
    <source>
        <dbReference type="EMBL" id="CUN05299.1"/>
    </source>
</evidence>
<organism evidence="3 8">
    <name type="scientific">Dorea longicatena</name>
    <dbReference type="NCBI Taxonomy" id="88431"/>
    <lineage>
        <taxon>Bacteria</taxon>
        <taxon>Bacillati</taxon>
        <taxon>Bacillota</taxon>
        <taxon>Clostridia</taxon>
        <taxon>Lachnospirales</taxon>
        <taxon>Lachnospiraceae</taxon>
        <taxon>Dorea</taxon>
    </lineage>
</organism>
<dbReference type="OrthoDB" id="1923340at2"/>
<dbReference type="Pfam" id="PF03776">
    <property type="entry name" value="MinE"/>
    <property type="match status" value="1"/>
</dbReference>
<dbReference type="AlphaFoldDB" id="A0A173TSN9"/>
<reference evidence="3 8" key="1">
    <citation type="submission" date="2015-09" db="EMBL/GenBank/DDBJ databases">
        <authorList>
            <consortium name="Pathogen Informatics"/>
        </authorList>
    </citation>
    <scope>NUCLEOTIDE SEQUENCE [LARGE SCALE GENOMIC DNA]</scope>
    <source>
        <strain evidence="3 8">2789STDY5834961</strain>
    </source>
</reference>
<keyword evidence="3" id="KW-0132">Cell division</keyword>
<evidence type="ECO:0000313" key="10">
    <source>
        <dbReference type="Proteomes" id="UP000449249"/>
    </source>
</evidence>
<dbReference type="Proteomes" id="UP000449249">
    <property type="component" value="Unassembled WGS sequence"/>
</dbReference>
<evidence type="ECO:0000313" key="11">
    <source>
        <dbReference type="Proteomes" id="UP000472916"/>
    </source>
</evidence>
<dbReference type="Gene3D" id="3.30.1070.10">
    <property type="entry name" value="Cell division topological specificity factor MinE"/>
    <property type="match status" value="1"/>
</dbReference>
<evidence type="ECO:0000313" key="4">
    <source>
        <dbReference type="EMBL" id="MZK09906.1"/>
    </source>
</evidence>
<dbReference type="EMBL" id="WWSB01000002">
    <property type="protein sequence ID" value="MZK17108.1"/>
    <property type="molecule type" value="Genomic_DNA"/>
</dbReference>
<accession>A0A173TSN9</accession>
<protein>
    <submittedName>
        <fullName evidence="3">Cell division topological specificity factor MinE</fullName>
    </submittedName>
</protein>
<dbReference type="Proteomes" id="UP000472916">
    <property type="component" value="Unassembled WGS sequence"/>
</dbReference>
<evidence type="ECO:0000313" key="8">
    <source>
        <dbReference type="Proteomes" id="UP000095597"/>
    </source>
</evidence>
<dbReference type="EMBL" id="WWSH01000004">
    <property type="protein sequence ID" value="MZK09906.1"/>
    <property type="molecule type" value="Genomic_DNA"/>
</dbReference>
<dbReference type="EMBL" id="JAAIOD010000003">
    <property type="protein sequence ID" value="NSE57118.1"/>
    <property type="molecule type" value="Genomic_DNA"/>
</dbReference>
<keyword evidence="3" id="KW-0131">Cell cycle</keyword>
<evidence type="ECO:0000313" key="6">
    <source>
        <dbReference type="EMBL" id="MZK40621.1"/>
    </source>
</evidence>
<gene>
    <name evidence="3" type="ORF">ERS852573_01716</name>
    <name evidence="7" type="ORF">G4332_03130</name>
    <name evidence="6" type="ORF">GT528_02600</name>
    <name evidence="5" type="ORF">GT565_03005</name>
    <name evidence="4" type="ORF">GT576_06055</name>
</gene>
<dbReference type="InterPro" id="IPR005527">
    <property type="entry name" value="MinE"/>
</dbReference>
<dbReference type="GeneID" id="93136820"/>
<reference evidence="9 10" key="2">
    <citation type="journal article" date="2019" name="Nat. Med.">
        <title>A library of human gut bacterial isolates paired with longitudinal multiomics data enables mechanistic microbiome research.</title>
        <authorList>
            <person name="Poyet M."/>
            <person name="Groussin M."/>
            <person name="Gibbons S.M."/>
            <person name="Avila-Pacheco J."/>
            <person name="Jiang X."/>
            <person name="Kearney S.M."/>
            <person name="Perrotta A.R."/>
            <person name="Berdy B."/>
            <person name="Zhao S."/>
            <person name="Lieberman T.D."/>
            <person name="Swanson P.K."/>
            <person name="Smith M."/>
            <person name="Roesemann S."/>
            <person name="Alexander J.E."/>
            <person name="Rich S.A."/>
            <person name="Livny J."/>
            <person name="Vlamakis H."/>
            <person name="Clish C."/>
            <person name="Bullock K."/>
            <person name="Deik A."/>
            <person name="Scott J."/>
            <person name="Pierce K.A."/>
            <person name="Xavier R.J."/>
            <person name="Alm E.J."/>
        </authorList>
    </citation>
    <scope>NUCLEOTIDE SEQUENCE [LARGE SCALE GENOMIC DNA]</scope>
    <source>
        <strain evidence="4 10">BIOML-A1</strain>
        <strain evidence="6 11">BIOML-A6</strain>
        <strain evidence="5 9">BIOML-A7</strain>
    </source>
</reference>
<evidence type="ECO:0000313" key="5">
    <source>
        <dbReference type="EMBL" id="MZK17108.1"/>
    </source>
</evidence>
<name>A0A173TSN9_9FIRM</name>
<evidence type="ECO:0000256" key="1">
    <source>
        <dbReference type="ARBA" id="ARBA00008168"/>
    </source>
</evidence>
<comment type="similarity">
    <text evidence="1">Belongs to the MinE family.</text>
</comment>
<proteinExistence type="inferred from homology"/>
<dbReference type="EMBL" id="WWSC01000002">
    <property type="protein sequence ID" value="MZK40621.1"/>
    <property type="molecule type" value="Genomic_DNA"/>
</dbReference>
<dbReference type="GO" id="GO:0032955">
    <property type="term" value="P:regulation of division septum assembly"/>
    <property type="evidence" value="ECO:0007669"/>
    <property type="project" value="InterPro"/>
</dbReference>
<dbReference type="RefSeq" id="WP_006426569.1">
    <property type="nucleotide sequence ID" value="NZ_CAXSPU010000013.1"/>
</dbReference>
<comment type="function">
    <text evidence="2">Prevents the cell division inhibition by proteins MinC and MinD at internal division sites while permitting inhibition at polar sites. This ensures cell division at the proper site by restricting the formation of a division septum at the midpoint of the long axis of the cell.</text>
</comment>
<reference evidence="7" key="4">
    <citation type="submission" date="2020-02" db="EMBL/GenBank/DDBJ databases">
        <authorList>
            <person name="Littmann E."/>
            <person name="Sorbara M."/>
        </authorList>
    </citation>
    <scope>NUCLEOTIDE SEQUENCE</scope>
    <source>
        <strain evidence="7">MSK.10.16</strain>
    </source>
</reference>
<dbReference type="GO" id="GO:0051301">
    <property type="term" value="P:cell division"/>
    <property type="evidence" value="ECO:0007669"/>
    <property type="project" value="UniProtKB-KW"/>
</dbReference>
<evidence type="ECO:0000313" key="9">
    <source>
        <dbReference type="Proteomes" id="UP000446719"/>
    </source>
</evidence>
<dbReference type="InterPro" id="IPR036707">
    <property type="entry name" value="MinE_sf"/>
</dbReference>
<dbReference type="Proteomes" id="UP000446719">
    <property type="component" value="Unassembled WGS sequence"/>
</dbReference>
<evidence type="ECO:0000256" key="2">
    <source>
        <dbReference type="ARBA" id="ARBA00025265"/>
    </source>
</evidence>